<keyword evidence="1" id="KW-0175">Coiled coil</keyword>
<evidence type="ECO:0000256" key="1">
    <source>
        <dbReference type="SAM" id="Coils"/>
    </source>
</evidence>
<gene>
    <name evidence="4" type="primary">LOC120106877</name>
</gene>
<feature type="compositionally biased region" description="Basic and acidic residues" evidence="2">
    <location>
        <begin position="16"/>
        <end position="35"/>
    </location>
</feature>
<feature type="coiled-coil region" evidence="1">
    <location>
        <begin position="86"/>
        <end position="155"/>
    </location>
</feature>
<proteinExistence type="predicted"/>
<organism evidence="3 4">
    <name type="scientific">Phoenix dactylifera</name>
    <name type="common">Date palm</name>
    <dbReference type="NCBI Taxonomy" id="42345"/>
    <lineage>
        <taxon>Eukaryota</taxon>
        <taxon>Viridiplantae</taxon>
        <taxon>Streptophyta</taxon>
        <taxon>Embryophyta</taxon>
        <taxon>Tracheophyta</taxon>
        <taxon>Spermatophyta</taxon>
        <taxon>Magnoliopsida</taxon>
        <taxon>Liliopsida</taxon>
        <taxon>Arecaceae</taxon>
        <taxon>Coryphoideae</taxon>
        <taxon>Phoeniceae</taxon>
        <taxon>Phoenix</taxon>
    </lineage>
</organism>
<dbReference type="KEGG" id="pda:120106877"/>
<dbReference type="AlphaFoldDB" id="A0A8B8ZNS9"/>
<dbReference type="GeneID" id="120106877"/>
<evidence type="ECO:0000313" key="4">
    <source>
        <dbReference type="RefSeq" id="XP_038975905.1"/>
    </source>
</evidence>
<feature type="region of interest" description="Disordered" evidence="2">
    <location>
        <begin position="1"/>
        <end position="44"/>
    </location>
</feature>
<protein>
    <submittedName>
        <fullName evidence="4">Uncharacterized protein LOC120106877 isoform X1</fullName>
    </submittedName>
</protein>
<dbReference type="Gene3D" id="1.20.5.1700">
    <property type="match status" value="1"/>
</dbReference>
<name>A0A8B8ZNS9_PHODC</name>
<dbReference type="RefSeq" id="XP_038975905.1">
    <property type="nucleotide sequence ID" value="XM_039119977.1"/>
</dbReference>
<evidence type="ECO:0000256" key="2">
    <source>
        <dbReference type="SAM" id="MobiDB-lite"/>
    </source>
</evidence>
<reference evidence="4" key="1">
    <citation type="submission" date="2025-08" db="UniProtKB">
        <authorList>
            <consortium name="RefSeq"/>
        </authorList>
    </citation>
    <scope>IDENTIFICATION</scope>
    <source>
        <tissue evidence="4">Young leaves</tissue>
    </source>
</reference>
<evidence type="ECO:0000313" key="3">
    <source>
        <dbReference type="Proteomes" id="UP000228380"/>
    </source>
</evidence>
<accession>A0A8B8ZNS9</accession>
<sequence length="175" mass="20430">MNPSQEKNPRKHKKETKQDEEKSRDQHVRATKESSSKLSGDDIEIAKNMDPLWKTKSGSSKLSNWESTKCWAENDQEYHMELLFRMRQLRVEIAKLSQVIDRLCQEIDRLSQENDEPEALVTQLQVEIAKLSQVIDQLCQESDQLSQEIDQLSQDNEEPETLLEADEKMMQQLAK</sequence>
<dbReference type="Proteomes" id="UP000228380">
    <property type="component" value="Unplaced"/>
</dbReference>
<keyword evidence="3" id="KW-1185">Reference proteome</keyword>